<dbReference type="Pfam" id="PF12146">
    <property type="entry name" value="Hydrolase_4"/>
    <property type="match status" value="1"/>
</dbReference>
<evidence type="ECO:0000256" key="2">
    <source>
        <dbReference type="SAM" id="Phobius"/>
    </source>
</evidence>
<accession>G0TVP0</accession>
<dbReference type="Gene3D" id="3.40.50.1820">
    <property type="entry name" value="alpha/beta hydrolase"/>
    <property type="match status" value="1"/>
</dbReference>
<dbReference type="PANTHER" id="PTHR10794">
    <property type="entry name" value="ABHYDROLASE DOMAIN-CONTAINING PROTEIN"/>
    <property type="match status" value="1"/>
</dbReference>
<evidence type="ECO:0000313" key="4">
    <source>
        <dbReference type="EMBL" id="CCC48006.1"/>
    </source>
</evidence>
<keyword evidence="2" id="KW-1133">Transmembrane helix</keyword>
<name>G0TVP0_TRYVY</name>
<organism evidence="4">
    <name type="scientific">Trypanosoma vivax (strain Y486)</name>
    <dbReference type="NCBI Taxonomy" id="1055687"/>
    <lineage>
        <taxon>Eukaryota</taxon>
        <taxon>Discoba</taxon>
        <taxon>Euglenozoa</taxon>
        <taxon>Kinetoplastea</taxon>
        <taxon>Metakinetoplastina</taxon>
        <taxon>Trypanosomatida</taxon>
        <taxon>Trypanosomatidae</taxon>
        <taxon>Trypanosoma</taxon>
        <taxon>Duttonella</taxon>
    </lineage>
</organism>
<reference evidence="4" key="1">
    <citation type="journal article" date="2012" name="Proc. Natl. Acad. Sci. U.S.A.">
        <title>Antigenic diversity is generated by distinct evolutionary mechanisms in African trypanosome species.</title>
        <authorList>
            <person name="Jackson A.P."/>
            <person name="Berry A."/>
            <person name="Aslett M."/>
            <person name="Allison H.C."/>
            <person name="Burton P."/>
            <person name="Vavrova-Anderson J."/>
            <person name="Brown R."/>
            <person name="Browne H."/>
            <person name="Corton N."/>
            <person name="Hauser H."/>
            <person name="Gamble J."/>
            <person name="Gilderthorp R."/>
            <person name="Marcello L."/>
            <person name="McQuillan J."/>
            <person name="Otto T.D."/>
            <person name="Quail M.A."/>
            <person name="Sanders M.J."/>
            <person name="van Tonder A."/>
            <person name="Ginger M.L."/>
            <person name="Field M.C."/>
            <person name="Barry J.D."/>
            <person name="Hertz-Fowler C."/>
            <person name="Berriman M."/>
        </authorList>
    </citation>
    <scope>NUCLEOTIDE SEQUENCE</scope>
    <source>
        <strain evidence="4">Y486</strain>
    </source>
</reference>
<dbReference type="InterPro" id="IPR022742">
    <property type="entry name" value="Hydrolase_4"/>
</dbReference>
<dbReference type="PANTHER" id="PTHR10794:SF63">
    <property type="entry name" value="ALPHA_BETA HYDROLASE 1, ISOFORM A"/>
    <property type="match status" value="1"/>
</dbReference>
<evidence type="ECO:0000256" key="1">
    <source>
        <dbReference type="ARBA" id="ARBA00010884"/>
    </source>
</evidence>
<dbReference type="EMBL" id="HE573021">
    <property type="protein sequence ID" value="CCC48006.1"/>
    <property type="molecule type" value="Genomic_DNA"/>
</dbReference>
<feature type="transmembrane region" description="Helical" evidence="2">
    <location>
        <begin position="7"/>
        <end position="32"/>
    </location>
</feature>
<keyword evidence="2" id="KW-0812">Transmembrane</keyword>
<dbReference type="GO" id="GO:0034338">
    <property type="term" value="F:short-chain carboxylesterase activity"/>
    <property type="evidence" value="ECO:0007669"/>
    <property type="project" value="TreeGrafter"/>
</dbReference>
<dbReference type="OMA" id="LDWHGPH"/>
<proteinExistence type="inferred from homology"/>
<keyword evidence="2" id="KW-0472">Membrane</keyword>
<protein>
    <recommendedName>
        <fullName evidence="3">Serine aminopeptidase S33 domain-containing protein</fullName>
    </recommendedName>
</protein>
<dbReference type="AlphaFoldDB" id="G0TVP0"/>
<sequence>MRVKKGTVIFSIIHVLIYILNVLIISPLQVLARVVARATSRQTDQTINVFGSPLAMSHFPFLKSYCARSYDAPAFNGHLSTILCGFRPRWPVPYTREFVDGPDGNPICLDWFLASTVTREAKGIMIVFPGLASWSQTNYVQHYVWRAHRRGIHCCVINGRGLGDTPLKQPRLISATWTGDVHRAMSTALARRSLELKFGHAAENVWGVGFSLGGVILSKFLAEEAENGRALPPFDAAIVLNSPLDAGETSKKLLKVKSRLYQRNMVRNVMRYFTRHETILRELPGPSHEAYHSDPLSFLKHLKNLEEFDHHINAPHNGFCSIAEYHAAASVLTTLRCSRVPTLCVIAKDDPVVCDVSSERLKELANENNLVAFIKFPYGGHLGYFGNPIEVWNEVPSLMEDFVCNAILSGQGHWHRKDSKHLVQTDE</sequence>
<dbReference type="InterPro" id="IPR050960">
    <property type="entry name" value="AB_hydrolase_4_sf"/>
</dbReference>
<evidence type="ECO:0000259" key="3">
    <source>
        <dbReference type="Pfam" id="PF12146"/>
    </source>
</evidence>
<dbReference type="VEuPathDB" id="TriTrypDB:TvY486_0502120"/>
<dbReference type="GO" id="GO:0047372">
    <property type="term" value="F:monoacylglycerol lipase activity"/>
    <property type="evidence" value="ECO:0007669"/>
    <property type="project" value="TreeGrafter"/>
</dbReference>
<gene>
    <name evidence="4" type="ORF">TVY486_0502120</name>
</gene>
<comment type="similarity">
    <text evidence="1">Belongs to the AB hydrolase superfamily. AB hydrolase 4 family.</text>
</comment>
<dbReference type="SUPFAM" id="SSF53474">
    <property type="entry name" value="alpha/beta-Hydrolases"/>
    <property type="match status" value="1"/>
</dbReference>
<dbReference type="InterPro" id="IPR029058">
    <property type="entry name" value="AB_hydrolase_fold"/>
</dbReference>
<feature type="domain" description="Serine aminopeptidase S33" evidence="3">
    <location>
        <begin position="120"/>
        <end position="365"/>
    </location>
</feature>